<dbReference type="Gene3D" id="2.40.30.10">
    <property type="entry name" value="Translation factors"/>
    <property type="match status" value="1"/>
</dbReference>
<evidence type="ECO:0000313" key="6">
    <source>
        <dbReference type="EMBL" id="MBP2023591.1"/>
    </source>
</evidence>
<dbReference type="InterPro" id="IPR055178">
    <property type="entry name" value="RsdA/BaiN/AoA(So)-like_dom"/>
</dbReference>
<dbReference type="Pfam" id="PF22780">
    <property type="entry name" value="HI0933_like_1st"/>
    <property type="match status" value="1"/>
</dbReference>
<feature type="domain" description="RsdA/BaiN/AoA(So)-like Rossmann fold-like" evidence="4">
    <location>
        <begin position="4"/>
        <end position="402"/>
    </location>
</feature>
<dbReference type="Pfam" id="PF03486">
    <property type="entry name" value="HI0933_like"/>
    <property type="match status" value="1"/>
</dbReference>
<dbReference type="SUPFAM" id="SSF160996">
    <property type="entry name" value="HI0933 insert domain-like"/>
    <property type="match status" value="1"/>
</dbReference>
<dbReference type="InterPro" id="IPR036188">
    <property type="entry name" value="FAD/NAD-bd_sf"/>
</dbReference>
<organism evidence="6 7">
    <name type="scientific">Clostridium punense</name>
    <dbReference type="NCBI Taxonomy" id="1054297"/>
    <lineage>
        <taxon>Bacteria</taxon>
        <taxon>Bacillati</taxon>
        <taxon>Bacillota</taxon>
        <taxon>Clostridia</taxon>
        <taxon>Eubacteriales</taxon>
        <taxon>Clostridiaceae</taxon>
        <taxon>Clostridium</taxon>
    </lineage>
</organism>
<dbReference type="PRINTS" id="PR00411">
    <property type="entry name" value="PNDRDTASEI"/>
</dbReference>
<proteinExistence type="predicted"/>
<comment type="caution">
    <text evidence="6">The sequence shown here is derived from an EMBL/GenBank/DDBJ whole genome shotgun (WGS) entry which is preliminary data.</text>
</comment>
<evidence type="ECO:0000259" key="5">
    <source>
        <dbReference type="Pfam" id="PF22780"/>
    </source>
</evidence>
<keyword evidence="3" id="KW-0274">FAD</keyword>
<dbReference type="Proteomes" id="UP001519308">
    <property type="component" value="Unassembled WGS sequence"/>
</dbReference>
<reference evidence="6 7" key="1">
    <citation type="submission" date="2021-03" db="EMBL/GenBank/DDBJ databases">
        <title>Genomic Encyclopedia of Type Strains, Phase IV (KMG-IV): sequencing the most valuable type-strain genomes for metagenomic binning, comparative biology and taxonomic classification.</title>
        <authorList>
            <person name="Goeker M."/>
        </authorList>
    </citation>
    <scope>NUCLEOTIDE SEQUENCE [LARGE SCALE GENOMIC DNA]</scope>
    <source>
        <strain evidence="6 7">DSM 28650</strain>
    </source>
</reference>
<keyword evidence="2" id="KW-0285">Flavoprotein</keyword>
<comment type="cofactor">
    <cofactor evidence="1">
        <name>FAD</name>
        <dbReference type="ChEBI" id="CHEBI:57692"/>
    </cofactor>
</comment>
<dbReference type="PANTHER" id="PTHR42887">
    <property type="entry name" value="OS12G0638800 PROTEIN"/>
    <property type="match status" value="1"/>
</dbReference>
<dbReference type="EMBL" id="JAGGLL010000032">
    <property type="protein sequence ID" value="MBP2023591.1"/>
    <property type="molecule type" value="Genomic_DNA"/>
</dbReference>
<evidence type="ECO:0000256" key="3">
    <source>
        <dbReference type="ARBA" id="ARBA00022827"/>
    </source>
</evidence>
<evidence type="ECO:0000313" key="7">
    <source>
        <dbReference type="Proteomes" id="UP001519308"/>
    </source>
</evidence>
<feature type="domain" description="RsdA/BaiN/AoA(So)-like insert" evidence="5">
    <location>
        <begin position="189"/>
        <end position="351"/>
    </location>
</feature>
<dbReference type="NCBIfam" id="TIGR00275">
    <property type="entry name" value="aminoacetone oxidase family FAD-binding enzyme"/>
    <property type="match status" value="1"/>
</dbReference>
<evidence type="ECO:0000256" key="2">
    <source>
        <dbReference type="ARBA" id="ARBA00022630"/>
    </source>
</evidence>
<evidence type="ECO:0000259" key="4">
    <source>
        <dbReference type="Pfam" id="PF03486"/>
    </source>
</evidence>
<dbReference type="SUPFAM" id="SSF51905">
    <property type="entry name" value="FAD/NAD(P)-binding domain"/>
    <property type="match status" value="1"/>
</dbReference>
<dbReference type="Gene3D" id="3.50.50.60">
    <property type="entry name" value="FAD/NAD(P)-binding domain"/>
    <property type="match status" value="1"/>
</dbReference>
<dbReference type="RefSeq" id="WP_021282446.1">
    <property type="nucleotide sequence ID" value="NZ_JAGGLL010000032.1"/>
</dbReference>
<dbReference type="InterPro" id="IPR004792">
    <property type="entry name" value="BaiN-like"/>
</dbReference>
<dbReference type="Gene3D" id="1.10.8.260">
    <property type="entry name" value="HI0933 insert domain-like"/>
    <property type="match status" value="1"/>
</dbReference>
<evidence type="ECO:0000256" key="1">
    <source>
        <dbReference type="ARBA" id="ARBA00001974"/>
    </source>
</evidence>
<dbReference type="PANTHER" id="PTHR42887:SF2">
    <property type="entry name" value="OS12G0638800 PROTEIN"/>
    <property type="match status" value="1"/>
</dbReference>
<name>A0ABS4K720_9CLOT</name>
<keyword evidence="7" id="KW-1185">Reference proteome</keyword>
<protein>
    <submittedName>
        <fullName evidence="6">Rossmann fold flavoprotein</fullName>
    </submittedName>
</protein>
<sequence>MNYDLIIIGGGACGITASIMAKDLGINVALVEGTDRIGKKLLTTGNGRCNITNSKINYLRYHSDNDLFFKSTLDNFTLEDTINYFNTLGIYLTTLDEGKMYPMSLQASSVLDIFRMNLEDKSIPIHVNTKINSIKKDKSFKIQAENGDIFTSEYVLLCTGGKSYTKTGSDGSGYNLAKTLGHSIIFTSPGLVQLKLQYSKLKAISGVKFDGTASILVDGTLKREETGEILFTDYGISGPPILQLSRIASKGIQNNKSISLKVDMMDQFSKDDLINFLENHFALFSYRSISENLIGIIHKKLIPIILKEVGIEDIHEATYNISYDLRYKLYSLLKNWTFTVSGTNSFDNAQVTLGGVNTTEVDNVTLQSKLVPKLYFGGEILDVDGDCGGFNLQWAWSSANTAIKSIYNSLSSN</sequence>
<dbReference type="InterPro" id="IPR057661">
    <property type="entry name" value="RsdA/BaiN/AoA(So)_Rossmann"/>
</dbReference>
<gene>
    <name evidence="6" type="ORF">J2Z44_003429</name>
</gene>
<dbReference type="InterPro" id="IPR023166">
    <property type="entry name" value="BaiN-like_dom_sf"/>
</dbReference>
<accession>A0ABS4K720</accession>